<evidence type="ECO:0000256" key="2">
    <source>
        <dbReference type="ARBA" id="ARBA00022679"/>
    </source>
</evidence>
<gene>
    <name evidence="4" type="ORF">C1SCF055_LOCUS32140</name>
</gene>
<feature type="region of interest" description="Disordered" evidence="3">
    <location>
        <begin position="1"/>
        <end position="151"/>
    </location>
</feature>
<dbReference type="AlphaFoldDB" id="A0A9P1GA19"/>
<feature type="compositionally biased region" description="Basic and acidic residues" evidence="3">
    <location>
        <begin position="544"/>
        <end position="581"/>
    </location>
</feature>
<feature type="region of interest" description="Disordered" evidence="3">
    <location>
        <begin position="742"/>
        <end position="762"/>
    </location>
</feature>
<organism evidence="4">
    <name type="scientific">Cladocopium goreaui</name>
    <dbReference type="NCBI Taxonomy" id="2562237"/>
    <lineage>
        <taxon>Eukaryota</taxon>
        <taxon>Sar</taxon>
        <taxon>Alveolata</taxon>
        <taxon>Dinophyceae</taxon>
        <taxon>Suessiales</taxon>
        <taxon>Symbiodiniaceae</taxon>
        <taxon>Cladocopium</taxon>
    </lineage>
</organism>
<dbReference type="EMBL" id="CAMXCT020003836">
    <property type="protein sequence ID" value="CAL1159881.1"/>
    <property type="molecule type" value="Genomic_DNA"/>
</dbReference>
<dbReference type="GO" id="GO:0008168">
    <property type="term" value="F:methyltransferase activity"/>
    <property type="evidence" value="ECO:0007669"/>
    <property type="project" value="UniProtKB-KW"/>
</dbReference>
<feature type="region of interest" description="Disordered" evidence="3">
    <location>
        <begin position="544"/>
        <end position="588"/>
    </location>
</feature>
<keyword evidence="2" id="KW-0808">Transferase</keyword>
<reference evidence="5 6" key="2">
    <citation type="submission" date="2024-05" db="EMBL/GenBank/DDBJ databases">
        <authorList>
            <person name="Chen Y."/>
            <person name="Shah S."/>
            <person name="Dougan E. K."/>
            <person name="Thang M."/>
            <person name="Chan C."/>
        </authorList>
    </citation>
    <scope>NUCLEOTIDE SEQUENCE [LARGE SCALE GENOMIC DNA]</scope>
</reference>
<proteinExistence type="predicted"/>
<evidence type="ECO:0000256" key="3">
    <source>
        <dbReference type="SAM" id="MobiDB-lite"/>
    </source>
</evidence>
<accession>A0A9P1GA19</accession>
<dbReference type="SUPFAM" id="SSF53335">
    <property type="entry name" value="S-adenosyl-L-methionine-dependent methyltransferases"/>
    <property type="match status" value="1"/>
</dbReference>
<dbReference type="OrthoDB" id="422492at2759"/>
<evidence type="ECO:0000313" key="6">
    <source>
        <dbReference type="Proteomes" id="UP001152797"/>
    </source>
</evidence>
<feature type="compositionally biased region" description="Basic and acidic residues" evidence="3">
    <location>
        <begin position="76"/>
        <end position="151"/>
    </location>
</feature>
<dbReference type="InterPro" id="IPR001525">
    <property type="entry name" value="C5_MeTfrase"/>
</dbReference>
<name>A0A9P1GA19_9DINO</name>
<dbReference type="Proteomes" id="UP001152797">
    <property type="component" value="Unassembled WGS sequence"/>
</dbReference>
<dbReference type="InterPro" id="IPR029063">
    <property type="entry name" value="SAM-dependent_MTases_sf"/>
</dbReference>
<evidence type="ECO:0000313" key="5">
    <source>
        <dbReference type="EMBL" id="CAL4793818.1"/>
    </source>
</evidence>
<reference evidence="4" key="1">
    <citation type="submission" date="2022-10" db="EMBL/GenBank/DDBJ databases">
        <authorList>
            <person name="Chen Y."/>
            <person name="Dougan E. K."/>
            <person name="Chan C."/>
            <person name="Rhodes N."/>
            <person name="Thang M."/>
        </authorList>
    </citation>
    <scope>NUCLEOTIDE SEQUENCE</scope>
</reference>
<feature type="compositionally biased region" description="Polar residues" evidence="3">
    <location>
        <begin position="748"/>
        <end position="762"/>
    </location>
</feature>
<evidence type="ECO:0000256" key="1">
    <source>
        <dbReference type="ARBA" id="ARBA00022603"/>
    </source>
</evidence>
<dbReference type="EMBL" id="CAMXCT030003836">
    <property type="protein sequence ID" value="CAL4793818.1"/>
    <property type="molecule type" value="Genomic_DNA"/>
</dbReference>
<sequence>MGKAGKRAAPTPAASKPAVQPKRQRKAGSNKDELPILSEDEKKKYKSQWENFRVVKPKTEAQEHDPKASSSSNAIELKETAEPKETSELKETAEPKETSELKETAEPKETSELDATAEPKETSELKETAEPKETSELKETETPEIKEHNAEAMDIDVADADTDSVTNALGALIKEHMDEENDPEQALFDYRFKIAMTHSLLPRYVQHIRDTEVLSEEEWSFGTQEPTEDLNGFVEWLKQQGFELEYEMKLPKIDNYDSVDPSDVLGSAAKVMISRLTNLAPELMQQKVRSLPRTLSVGDFFSGTGAFSKVISETITALKDIFPDETIDLTAKHCFMSEVVQFKQKFLLEAFKGNDFDDCCLFSDATKVFTDERECLRHKGRTAPCSCEIPSELNIFGGGFSCKSFSKLNNEFESFKKALAEMMEESSSYVTFKSCNDALKFIELDMFLLENVDLEADSENLTLILKALSEAGFSCKTYKLISSDFAVPQRRVRIYILGFSNKRQPQIAFKNVDKMIDLFRLPCVDPDKFLLDDDDPAVMKELDRRRSVRARADQPKEPEKNQKKDTAGDKGTTEEKEKDQSKWQATHQELAEKRGIQWPLTVPDELSKSEWFSTLNAREQEVYLFVLNESTTLTQSGRQPIRFADIYHSANRTPVSAADVLPTILPGTKMIDLQSNAKRLLLGRELLALQGLDYDDGLLDKFSENQLSDLAGNAYTSTAFLTMFLAGLFELSFVTPSESEQEEEVSSFVTQLSQHSHNRGPN</sequence>
<feature type="compositionally biased region" description="Basic and acidic residues" evidence="3">
    <location>
        <begin position="57"/>
        <end position="67"/>
    </location>
</feature>
<keyword evidence="6" id="KW-1185">Reference proteome</keyword>
<dbReference type="EMBL" id="CAMXCT010003836">
    <property type="protein sequence ID" value="CAI4006506.1"/>
    <property type="molecule type" value="Genomic_DNA"/>
</dbReference>
<feature type="compositionally biased region" description="Basic and acidic residues" evidence="3">
    <location>
        <begin position="29"/>
        <end position="43"/>
    </location>
</feature>
<dbReference type="Pfam" id="PF00145">
    <property type="entry name" value="DNA_methylase"/>
    <property type="match status" value="1"/>
</dbReference>
<dbReference type="Gene3D" id="3.40.50.150">
    <property type="entry name" value="Vaccinia Virus protein VP39"/>
    <property type="match status" value="1"/>
</dbReference>
<protein>
    <submittedName>
        <fullName evidence="4">Uncharacterized protein</fullName>
    </submittedName>
</protein>
<comment type="caution">
    <text evidence="4">The sequence shown here is derived from an EMBL/GenBank/DDBJ whole genome shotgun (WGS) entry which is preliminary data.</text>
</comment>
<dbReference type="GO" id="GO:0032259">
    <property type="term" value="P:methylation"/>
    <property type="evidence" value="ECO:0007669"/>
    <property type="project" value="UniProtKB-KW"/>
</dbReference>
<keyword evidence="1" id="KW-0489">Methyltransferase</keyword>
<evidence type="ECO:0000313" key="4">
    <source>
        <dbReference type="EMBL" id="CAI4006506.1"/>
    </source>
</evidence>